<dbReference type="SUPFAM" id="SSF56219">
    <property type="entry name" value="DNase I-like"/>
    <property type="match status" value="1"/>
</dbReference>
<accession>A0A6J2Y1R9</accession>
<dbReference type="AlphaFoldDB" id="A0A6J2Y1R9"/>
<dbReference type="InParanoid" id="A0A6J2Y1R9"/>
<dbReference type="OrthoDB" id="6781244at2759"/>
<organism evidence="2 3">
    <name type="scientific">Sitophilus oryzae</name>
    <name type="common">Rice weevil</name>
    <name type="synonym">Curculio oryzae</name>
    <dbReference type="NCBI Taxonomy" id="7048"/>
    <lineage>
        <taxon>Eukaryota</taxon>
        <taxon>Metazoa</taxon>
        <taxon>Ecdysozoa</taxon>
        <taxon>Arthropoda</taxon>
        <taxon>Hexapoda</taxon>
        <taxon>Insecta</taxon>
        <taxon>Pterygota</taxon>
        <taxon>Neoptera</taxon>
        <taxon>Endopterygota</taxon>
        <taxon>Coleoptera</taxon>
        <taxon>Polyphaga</taxon>
        <taxon>Cucujiformia</taxon>
        <taxon>Curculionidae</taxon>
        <taxon>Dryophthorinae</taxon>
        <taxon>Sitophilus</taxon>
    </lineage>
</organism>
<evidence type="ECO:0000313" key="2">
    <source>
        <dbReference type="Proteomes" id="UP000504635"/>
    </source>
</evidence>
<feature type="domain" description="Endonuclease/exonuclease/phosphatase" evidence="1">
    <location>
        <begin position="174"/>
        <end position="288"/>
    </location>
</feature>
<keyword evidence="2" id="KW-1185">Reference proteome</keyword>
<dbReference type="Proteomes" id="UP000504635">
    <property type="component" value="Unplaced"/>
</dbReference>
<evidence type="ECO:0000259" key="1">
    <source>
        <dbReference type="Pfam" id="PF14529"/>
    </source>
</evidence>
<dbReference type="InterPro" id="IPR036691">
    <property type="entry name" value="Endo/exonu/phosph_ase_sf"/>
</dbReference>
<gene>
    <name evidence="3" type="primary">LOC115882852</name>
</gene>
<dbReference type="Pfam" id="PF14529">
    <property type="entry name" value="Exo_endo_phos_2"/>
    <property type="match status" value="1"/>
</dbReference>
<dbReference type="GeneID" id="115882852"/>
<dbReference type="KEGG" id="soy:115882852"/>
<dbReference type="RefSeq" id="XP_030756960.1">
    <property type="nucleotide sequence ID" value="XM_030901100.1"/>
</dbReference>
<name>A0A6J2Y1R9_SITOR</name>
<dbReference type="Gene3D" id="3.60.10.10">
    <property type="entry name" value="Endonuclease/exonuclease/phosphatase"/>
    <property type="match status" value="1"/>
</dbReference>
<protein>
    <submittedName>
        <fullName evidence="3">Uncharacterized protein LOC115882852</fullName>
    </submittedName>
</protein>
<dbReference type="GO" id="GO:0003824">
    <property type="term" value="F:catalytic activity"/>
    <property type="evidence" value="ECO:0007669"/>
    <property type="project" value="InterPro"/>
</dbReference>
<reference evidence="3" key="1">
    <citation type="submission" date="2025-08" db="UniProtKB">
        <authorList>
            <consortium name="RefSeq"/>
        </authorList>
    </citation>
    <scope>IDENTIFICATION</scope>
    <source>
        <tissue evidence="3">Gonads</tissue>
    </source>
</reference>
<sequence length="398" mass="45069">MCGRVQYRGRSQTQLPVLQKGSNPYRWKFRWRKNLFWMEPARSKGHWSKSSRNPSGRKSPVNLTLPTLAVKREIRILQANLQHAKAASATLVRRMEQEGIDVALLQEPWRIGEKIAGLSSKQGKVLCTPRPIRPRACIIHSNRVDCTLIPVLCTDDVVTAILTLTTEEGEKRMVICSAYFPGDEAQCPPSIISDVLAFCLEKGIQLIIGCDANAHHTVWGSTNINTRGESVLNFILSEGLLISNIGNKPTFVTRARKEVLDLTLCTGKVSDNITNWHVSDEPSCSDNRHIRFDLNIFPSEIKYRNPRDTNWIGFRMSLSRYLDGNTEQIKGVEALNSTVERVSEAIVAAYHENCPEKTKKNTGSNTVWWSNGLKRLRSEVRSLFNKAKSNQDWATYRY</sequence>
<evidence type="ECO:0000313" key="3">
    <source>
        <dbReference type="RefSeq" id="XP_030756960.1"/>
    </source>
</evidence>
<dbReference type="InterPro" id="IPR005135">
    <property type="entry name" value="Endo/exonuclease/phosphatase"/>
</dbReference>
<dbReference type="PANTHER" id="PTHR33273">
    <property type="entry name" value="DOMAIN-CONTAINING PROTEIN, PUTATIVE-RELATED"/>
    <property type="match status" value="1"/>
</dbReference>
<proteinExistence type="predicted"/>
<dbReference type="CDD" id="cd09077">
    <property type="entry name" value="R1-I-EN"/>
    <property type="match status" value="1"/>
</dbReference>
<dbReference type="PANTHER" id="PTHR33273:SF4">
    <property type="entry name" value="ENDONUCLEASE_EXONUCLEASE_PHOSPHATASE DOMAIN-CONTAINING PROTEIN"/>
    <property type="match status" value="1"/>
</dbReference>